<dbReference type="AlphaFoldDB" id="A0A6I4KUP4"/>
<feature type="compositionally biased region" description="Low complexity" evidence="1">
    <location>
        <begin position="29"/>
        <end position="42"/>
    </location>
</feature>
<sequence>MDNQEKPSLSLAELSLDDLMLEPLEDQPEAAAPAAEPSPHAAKFQVDTRAKGKDRRQLEDRRSSVRFEEPRRSGKDRRPGKNPWAPGVDI</sequence>
<proteinExistence type="predicted"/>
<keyword evidence="3" id="KW-1185">Reference proteome</keyword>
<name>A0A6I4KUP4_9PSED</name>
<feature type="compositionally biased region" description="Basic and acidic residues" evidence="1">
    <location>
        <begin position="46"/>
        <end position="79"/>
    </location>
</feature>
<accession>A0A6I4KUP4</accession>
<dbReference type="Proteomes" id="UP000429555">
    <property type="component" value="Unassembled WGS sequence"/>
</dbReference>
<reference evidence="2 3" key="1">
    <citation type="submission" date="2019-11" db="EMBL/GenBank/DDBJ databases">
        <title>Pseudomonas flavidum sp. nov., isolated from Baiyang Lake.</title>
        <authorList>
            <person name="Zhao Y."/>
        </authorList>
    </citation>
    <scope>NUCLEOTIDE SEQUENCE [LARGE SCALE GENOMIC DNA]</scope>
    <source>
        <strain evidence="3">R-22-3 w-18</strain>
    </source>
</reference>
<evidence type="ECO:0000313" key="3">
    <source>
        <dbReference type="Proteomes" id="UP000429555"/>
    </source>
</evidence>
<protein>
    <submittedName>
        <fullName evidence="2">Uncharacterized protein</fullName>
    </submittedName>
</protein>
<evidence type="ECO:0000256" key="1">
    <source>
        <dbReference type="SAM" id="MobiDB-lite"/>
    </source>
</evidence>
<organism evidence="2 3">
    <name type="scientific">Pseudomonas xionganensis</name>
    <dbReference type="NCBI Taxonomy" id="2654845"/>
    <lineage>
        <taxon>Bacteria</taxon>
        <taxon>Pseudomonadati</taxon>
        <taxon>Pseudomonadota</taxon>
        <taxon>Gammaproteobacteria</taxon>
        <taxon>Pseudomonadales</taxon>
        <taxon>Pseudomonadaceae</taxon>
        <taxon>Pseudomonas</taxon>
    </lineage>
</organism>
<feature type="region of interest" description="Disordered" evidence="1">
    <location>
        <begin position="22"/>
        <end position="90"/>
    </location>
</feature>
<evidence type="ECO:0000313" key="2">
    <source>
        <dbReference type="EMBL" id="MVW74226.1"/>
    </source>
</evidence>
<dbReference type="RefSeq" id="WP_160343190.1">
    <property type="nucleotide sequence ID" value="NZ_WKJZ01000001.1"/>
</dbReference>
<comment type="caution">
    <text evidence="2">The sequence shown here is derived from an EMBL/GenBank/DDBJ whole genome shotgun (WGS) entry which is preliminary data.</text>
</comment>
<gene>
    <name evidence="2" type="ORF">GJV18_02740</name>
</gene>
<dbReference type="EMBL" id="WKJZ01000001">
    <property type="protein sequence ID" value="MVW74226.1"/>
    <property type="molecule type" value="Genomic_DNA"/>
</dbReference>